<evidence type="ECO:0000256" key="2">
    <source>
        <dbReference type="ARBA" id="ARBA00022517"/>
    </source>
</evidence>
<dbReference type="Gene3D" id="1.10.60.30">
    <property type="entry name" value="PSPTO4464-like domains"/>
    <property type="match status" value="2"/>
</dbReference>
<comment type="caution">
    <text evidence="7">The sequence shown here is derived from an EMBL/GenBank/DDBJ whole genome shotgun (WGS) entry which is preliminary data.</text>
</comment>
<dbReference type="PANTHER" id="PTHR38101:SF1">
    <property type="entry name" value="UPF0307 PROTEIN YJGA"/>
    <property type="match status" value="1"/>
</dbReference>
<keyword evidence="4 5" id="KW-0694">RNA-binding</keyword>
<dbReference type="NCBIfam" id="NF003593">
    <property type="entry name" value="PRK05255.1-1"/>
    <property type="match status" value="1"/>
</dbReference>
<keyword evidence="2 5" id="KW-0690">Ribosome biogenesis</keyword>
<dbReference type="HAMAP" id="MF_00765">
    <property type="entry name" value="DarP"/>
    <property type="match status" value="1"/>
</dbReference>
<evidence type="ECO:0000256" key="4">
    <source>
        <dbReference type="ARBA" id="ARBA00022884"/>
    </source>
</evidence>
<feature type="region of interest" description="Disordered" evidence="6">
    <location>
        <begin position="1"/>
        <end position="22"/>
    </location>
</feature>
<comment type="function">
    <text evidence="5">Member of a network of 50S ribosomal subunit biogenesis factors which assembles along the 30S-50S interface, preventing incorrect 23S rRNA structures from forming. Promotes peptidyl transferase center (PTC) maturation.</text>
</comment>
<comment type="subcellular location">
    <subcellularLocation>
        <location evidence="5">Cytoplasm</location>
    </subcellularLocation>
    <text evidence="5">Associates with late stage pre-50S ribosomal subunits.</text>
</comment>
<evidence type="ECO:0000256" key="3">
    <source>
        <dbReference type="ARBA" id="ARBA00022730"/>
    </source>
</evidence>
<keyword evidence="8" id="KW-1185">Reference proteome</keyword>
<evidence type="ECO:0000256" key="5">
    <source>
        <dbReference type="HAMAP-Rule" id="MF_00765"/>
    </source>
</evidence>
<keyword evidence="1 5" id="KW-0963">Cytoplasm</keyword>
<organism evidence="7 8">
    <name type="scientific">Sinobacterium norvegicum</name>
    <dbReference type="NCBI Taxonomy" id="1641715"/>
    <lineage>
        <taxon>Bacteria</taxon>
        <taxon>Pseudomonadati</taxon>
        <taxon>Pseudomonadota</taxon>
        <taxon>Gammaproteobacteria</taxon>
        <taxon>Cellvibrionales</taxon>
        <taxon>Spongiibacteraceae</taxon>
        <taxon>Sinobacterium</taxon>
    </lineage>
</organism>
<dbReference type="InterPro" id="IPR006839">
    <property type="entry name" value="DarP"/>
</dbReference>
<dbReference type="EMBL" id="CAKLPX010000007">
    <property type="protein sequence ID" value="CAH0993326.1"/>
    <property type="molecule type" value="Genomic_DNA"/>
</dbReference>
<protein>
    <recommendedName>
        <fullName evidence="5">Dual-action ribosomal maturation protein DarP</fullName>
    </recommendedName>
    <alternativeName>
        <fullName evidence="5">Large ribosomal subunit assembly factor DarP</fullName>
    </alternativeName>
</protein>
<sequence>MSNEQEFEYDGPSKSQVKREMHELQQIGKTLVELSKADRDRIPLGEKLIDAIDIAHRIKSREALRRQIQYIGKVMRTIDMEPIVDALAKIERGNLELSHRFHKLEALRDRIVAEGNPVIEEVVSTYPTADRQQLRQLTRQINKEKENNKPSGASKKLFQYLRELESER</sequence>
<dbReference type="SUPFAM" id="SSF158710">
    <property type="entry name" value="PSPTO4464-like"/>
    <property type="match status" value="1"/>
</dbReference>
<dbReference type="RefSeq" id="WP_237446008.1">
    <property type="nucleotide sequence ID" value="NZ_CAKLPX010000007.1"/>
</dbReference>
<dbReference type="PANTHER" id="PTHR38101">
    <property type="entry name" value="UPF0307 PROTEIN YJGA"/>
    <property type="match status" value="1"/>
</dbReference>
<comment type="similarity">
    <text evidence="5">Belongs to the DarP family.</text>
</comment>
<proteinExistence type="inferred from homology"/>
<dbReference type="PIRSF" id="PIRSF016183">
    <property type="entry name" value="UCP016183"/>
    <property type="match status" value="1"/>
</dbReference>
<reference evidence="7" key="1">
    <citation type="submission" date="2021-12" db="EMBL/GenBank/DDBJ databases">
        <authorList>
            <person name="Rodrigo-Torres L."/>
            <person name="Arahal R. D."/>
            <person name="Lucena T."/>
        </authorList>
    </citation>
    <scope>NUCLEOTIDE SEQUENCE</scope>
    <source>
        <strain evidence="7">CECT 8267</strain>
    </source>
</reference>
<evidence type="ECO:0000313" key="7">
    <source>
        <dbReference type="EMBL" id="CAH0993326.1"/>
    </source>
</evidence>
<dbReference type="CDD" id="cd16331">
    <property type="entry name" value="YjgA-like"/>
    <property type="match status" value="1"/>
</dbReference>
<dbReference type="InterPro" id="IPR023153">
    <property type="entry name" value="DarP_sf"/>
</dbReference>
<dbReference type="Proteomes" id="UP000838100">
    <property type="component" value="Unassembled WGS sequence"/>
</dbReference>
<gene>
    <name evidence="5" type="primary">darP</name>
    <name evidence="7" type="ORF">SIN8267_03474</name>
</gene>
<evidence type="ECO:0000256" key="1">
    <source>
        <dbReference type="ARBA" id="ARBA00022490"/>
    </source>
</evidence>
<accession>A0ABM9AJC1</accession>
<keyword evidence="3 5" id="KW-0699">rRNA-binding</keyword>
<dbReference type="Pfam" id="PF04751">
    <property type="entry name" value="DarP"/>
    <property type="match status" value="1"/>
</dbReference>
<name>A0ABM9AJC1_9GAMM</name>
<evidence type="ECO:0000313" key="8">
    <source>
        <dbReference type="Proteomes" id="UP000838100"/>
    </source>
</evidence>
<evidence type="ECO:0000256" key="6">
    <source>
        <dbReference type="SAM" id="MobiDB-lite"/>
    </source>
</evidence>